<comment type="caution">
    <text evidence="12">The sequence shown here is derived from an EMBL/GenBank/DDBJ whole genome shotgun (WGS) entry which is preliminary data.</text>
</comment>
<evidence type="ECO:0000256" key="6">
    <source>
        <dbReference type="ARBA" id="ARBA00022958"/>
    </source>
</evidence>
<feature type="transmembrane region" description="Helical" evidence="10">
    <location>
        <begin position="695"/>
        <end position="711"/>
    </location>
</feature>
<dbReference type="InterPro" id="IPR003445">
    <property type="entry name" value="Cat_transpt"/>
</dbReference>
<keyword evidence="9 10" id="KW-0472">Membrane</keyword>
<dbReference type="GO" id="GO:1990573">
    <property type="term" value="P:potassium ion import across plasma membrane"/>
    <property type="evidence" value="ECO:0007669"/>
    <property type="project" value="TreeGrafter"/>
</dbReference>
<keyword evidence="4 10" id="KW-0633">Potassium transport</keyword>
<comment type="subcellular location">
    <subcellularLocation>
        <location evidence="1">Membrane</location>
        <topology evidence="1">Multi-pass membrane protein</topology>
    </subcellularLocation>
</comment>
<evidence type="ECO:0000256" key="7">
    <source>
        <dbReference type="ARBA" id="ARBA00022989"/>
    </source>
</evidence>
<comment type="similarity">
    <text evidence="2 10">Belongs to the TrkH potassium transport family.</text>
</comment>
<evidence type="ECO:0000313" key="14">
    <source>
        <dbReference type="Proteomes" id="UP000447873"/>
    </source>
</evidence>
<dbReference type="Proteomes" id="UP000433883">
    <property type="component" value="Unassembled WGS sequence"/>
</dbReference>
<dbReference type="InterPro" id="IPR051143">
    <property type="entry name" value="TrkH_K-transport"/>
</dbReference>
<gene>
    <name evidence="13" type="ORF">BLS_003374</name>
    <name evidence="12" type="ORF">EG328_002675</name>
</gene>
<proteinExistence type="inferred from homology"/>
<feature type="region of interest" description="Disordered" evidence="11">
    <location>
        <begin position="165"/>
        <end position="374"/>
    </location>
</feature>
<accession>A0A8H3UTI8</accession>
<feature type="transmembrane region" description="Helical" evidence="10">
    <location>
        <begin position="570"/>
        <end position="590"/>
    </location>
</feature>
<protein>
    <recommendedName>
        <fullName evidence="10">Potassium transport protein</fullName>
    </recommendedName>
</protein>
<dbReference type="Pfam" id="PF02386">
    <property type="entry name" value="TrkH"/>
    <property type="match status" value="1"/>
</dbReference>
<dbReference type="InterPro" id="IPR015958">
    <property type="entry name" value="Trk1_fungi"/>
</dbReference>
<dbReference type="Proteomes" id="UP000447873">
    <property type="component" value="Unassembled WGS sequence"/>
</dbReference>
<dbReference type="GO" id="GO:0005886">
    <property type="term" value="C:plasma membrane"/>
    <property type="evidence" value="ECO:0007669"/>
    <property type="project" value="InterPro"/>
</dbReference>
<dbReference type="GO" id="GO:0030007">
    <property type="term" value="P:intracellular potassium ion homeostasis"/>
    <property type="evidence" value="ECO:0007669"/>
    <property type="project" value="UniProtKB-UniRule"/>
</dbReference>
<feature type="compositionally biased region" description="Basic and acidic residues" evidence="11">
    <location>
        <begin position="335"/>
        <end position="351"/>
    </location>
</feature>
<evidence type="ECO:0000256" key="4">
    <source>
        <dbReference type="ARBA" id="ARBA00022538"/>
    </source>
</evidence>
<evidence type="ECO:0000256" key="3">
    <source>
        <dbReference type="ARBA" id="ARBA00022448"/>
    </source>
</evidence>
<evidence type="ECO:0000256" key="9">
    <source>
        <dbReference type="ARBA" id="ARBA00023136"/>
    </source>
</evidence>
<feature type="compositionally biased region" description="Basic and acidic residues" evidence="11">
    <location>
        <begin position="189"/>
        <end position="201"/>
    </location>
</feature>
<feature type="compositionally biased region" description="Polar residues" evidence="11">
    <location>
        <begin position="280"/>
        <end position="291"/>
    </location>
</feature>
<feature type="transmembrane region" description="Helical" evidence="10">
    <location>
        <begin position="508"/>
        <end position="535"/>
    </location>
</feature>
<keyword evidence="8 10" id="KW-0406">Ion transport</keyword>
<dbReference type="GO" id="GO:0140107">
    <property type="term" value="F:high-affinity potassium ion transmembrane transporter activity"/>
    <property type="evidence" value="ECO:0007669"/>
    <property type="project" value="TreeGrafter"/>
</dbReference>
<feature type="transmembrane region" description="Helical" evidence="10">
    <location>
        <begin position="114"/>
        <end position="139"/>
    </location>
</feature>
<feature type="compositionally biased region" description="Basic and acidic residues" evidence="11">
    <location>
        <begin position="242"/>
        <end position="270"/>
    </location>
</feature>
<dbReference type="PANTHER" id="PTHR31064">
    <property type="entry name" value="POTASSIUM TRANSPORT PROTEIN DDB_G0292412-RELATED"/>
    <property type="match status" value="1"/>
</dbReference>
<dbReference type="PIRSF" id="PIRSF002450">
    <property type="entry name" value="K+_transpter_TRK"/>
    <property type="match status" value="1"/>
</dbReference>
<name>A0A8H3UTI8_VENIN</name>
<evidence type="ECO:0000256" key="2">
    <source>
        <dbReference type="ARBA" id="ARBA00009137"/>
    </source>
</evidence>
<feature type="region of interest" description="Disordered" evidence="11">
    <location>
        <begin position="845"/>
        <end position="911"/>
    </location>
</feature>
<dbReference type="InterPro" id="IPR004773">
    <property type="entry name" value="K/Na_transp_Trk1/HKT1"/>
</dbReference>
<dbReference type="PANTHER" id="PTHR31064:SF30">
    <property type="entry name" value="HIGH-AFFINITY POTASSIUM TRANSPORT PROTEIN-RELATED"/>
    <property type="match status" value="1"/>
</dbReference>
<feature type="compositionally biased region" description="Basic and acidic residues" evidence="11">
    <location>
        <begin position="165"/>
        <end position="180"/>
    </location>
</feature>
<feature type="transmembrane region" description="Helical" evidence="10">
    <location>
        <begin position="42"/>
        <end position="64"/>
    </location>
</feature>
<evidence type="ECO:0000313" key="12">
    <source>
        <dbReference type="EMBL" id="KAE9976334.1"/>
    </source>
</evidence>
<feature type="transmembrane region" description="Helical" evidence="10">
    <location>
        <begin position="436"/>
        <end position="458"/>
    </location>
</feature>
<feature type="transmembrane region" description="Helical" evidence="10">
    <location>
        <begin position="635"/>
        <end position="652"/>
    </location>
</feature>
<evidence type="ECO:0000256" key="10">
    <source>
        <dbReference type="PIRNR" id="PIRNR002450"/>
    </source>
</evidence>
<feature type="transmembrane region" description="Helical" evidence="10">
    <location>
        <begin position="723"/>
        <end position="743"/>
    </location>
</feature>
<evidence type="ECO:0000256" key="5">
    <source>
        <dbReference type="ARBA" id="ARBA00022692"/>
    </source>
</evidence>
<dbReference type="EMBL" id="WNWQ01000022">
    <property type="protein sequence ID" value="KAE9983969.1"/>
    <property type="molecule type" value="Genomic_DNA"/>
</dbReference>
<evidence type="ECO:0000256" key="11">
    <source>
        <dbReference type="SAM" id="MobiDB-lite"/>
    </source>
</evidence>
<feature type="compositionally biased region" description="Polar residues" evidence="11">
    <location>
        <begin position="203"/>
        <end position="218"/>
    </location>
</feature>
<dbReference type="EMBL" id="WNWS01000176">
    <property type="protein sequence ID" value="KAE9976334.1"/>
    <property type="molecule type" value="Genomic_DNA"/>
</dbReference>
<keyword evidence="6 10" id="KW-0630">Potassium</keyword>
<evidence type="ECO:0000256" key="8">
    <source>
        <dbReference type="ARBA" id="ARBA00023065"/>
    </source>
</evidence>
<evidence type="ECO:0000256" key="1">
    <source>
        <dbReference type="ARBA" id="ARBA00004141"/>
    </source>
</evidence>
<feature type="compositionally biased region" description="Basic and acidic residues" evidence="11">
    <location>
        <begin position="316"/>
        <end position="326"/>
    </location>
</feature>
<feature type="transmembrane region" description="Helical" evidence="10">
    <location>
        <begin position="478"/>
        <end position="496"/>
    </location>
</feature>
<dbReference type="NCBIfam" id="TIGR00934">
    <property type="entry name" value="2a38euk"/>
    <property type="match status" value="1"/>
</dbReference>
<keyword evidence="7 10" id="KW-1133">Transmembrane helix</keyword>
<dbReference type="AlphaFoldDB" id="A0A8H3UTI8"/>
<keyword evidence="3 10" id="KW-0813">Transport</keyword>
<organism evidence="12 14">
    <name type="scientific">Venturia inaequalis</name>
    <name type="common">Apple scab fungus</name>
    <dbReference type="NCBI Taxonomy" id="5025"/>
    <lineage>
        <taxon>Eukaryota</taxon>
        <taxon>Fungi</taxon>
        <taxon>Dikarya</taxon>
        <taxon>Ascomycota</taxon>
        <taxon>Pezizomycotina</taxon>
        <taxon>Dothideomycetes</taxon>
        <taxon>Pleosporomycetidae</taxon>
        <taxon>Venturiales</taxon>
        <taxon>Venturiaceae</taxon>
        <taxon>Venturia</taxon>
    </lineage>
</organism>
<reference evidence="12 14" key="1">
    <citation type="submission" date="2018-12" db="EMBL/GenBank/DDBJ databases">
        <title>Venturia inaequalis Genome Resource.</title>
        <authorList>
            <person name="Lichtner F.J."/>
        </authorList>
    </citation>
    <scope>NUCLEOTIDE SEQUENCE [LARGE SCALE GENOMIC DNA]</scope>
    <source>
        <strain evidence="12 14">120213</strain>
        <strain evidence="13">Bline_iso_100314</strain>
    </source>
</reference>
<evidence type="ECO:0000313" key="13">
    <source>
        <dbReference type="EMBL" id="KAE9983969.1"/>
    </source>
</evidence>
<sequence length="911" mass="102315">MLGKFVGKIVARCERVSQALTPPGTPKITLPPWLKVPNLHSFNFILLHYLYMIFMTIIGSILLFPAGGLRYIDALFFAAGAATQSGLNTVDVNKLFLYQQITCAPASYGQDLRIVLVLMACLCNPIIINTFVVFVRLYWFEKRFRGVARQAREFRRTRTLTRSRSEAKHDLDIENEERGVQGRQIQVVHGDETSDSLDEKTAATGQAGSTESGRSGSTAVERRHGSNNAIETDDEEDVPTPFHRDIVFADEVSRPPRNLSNEERIPEKRSQAHHIAFVENQRNPKNSSTLYIPSPRDVERGYGPQRLEDGDSGSDIVRHTSHDGKADLNNGELNGDDHPSKDENSKRERLKSGLSRLKNGRKRNDDSDLPQRGFRNRIMTRSRTFTSHLSQEKQTSDPLPYLSYAATIGRNSTFVDLTEEQREELGGIEYRALKTLAWVLLVYYFGYFILSFIIFLPWITQSKKYSGIVREDGASPVWWGFFTPMSMFTDLGFTLTPDSMVSFQKASMPMLVGSFLIIIGNTGFPCMLRFMIWIASKCVPYGSSLWEEFRFLLDHPRRCFTLLFPQKATWWLFGVLIFLNGLDLIFFIILDLKDPTVTALPGIYQFLDGLFQAASTRTAGFACVNLADLHPAIQVSYLIMMYISVFPIAISVRQTNVYEEKSLGIYGGANDDDELDPNSTSYLGSHLRRQLSFDLWYVFLGLFLIACIEGNRLESAKDVAFNIFNVLFEIVSAYGTVGLSLGYPGINASFSAEFRTLSKLIIIAMMLRGRHRGLPYALDRAILLPSESLQRKEKAMDQMRRTRRESMASIHRPSSGMGLDRQNTAVASGQDAVLFENPVFGRDHALPETPAGFRRGSNQNLPPTTGMDGEEPDMGPTDNSNRGRTKNRAGLTKIVTGVLSAGPTPKSYKAH</sequence>
<keyword evidence="5 10" id="KW-0812">Transmembrane</keyword>